<dbReference type="PANTHER" id="PTHR11161:SF0">
    <property type="entry name" value="O-ACYLTRANSFERASE LIKE PROTEIN"/>
    <property type="match status" value="1"/>
</dbReference>
<organism evidence="4">
    <name type="scientific">Dermatophagoides farinae</name>
    <name type="common">American house dust mite</name>
    <dbReference type="NCBI Taxonomy" id="6954"/>
    <lineage>
        <taxon>Eukaryota</taxon>
        <taxon>Metazoa</taxon>
        <taxon>Ecdysozoa</taxon>
        <taxon>Arthropoda</taxon>
        <taxon>Chelicerata</taxon>
        <taxon>Arachnida</taxon>
        <taxon>Acari</taxon>
        <taxon>Acariformes</taxon>
        <taxon>Sarcoptiformes</taxon>
        <taxon>Astigmata</taxon>
        <taxon>Psoroptidia</taxon>
        <taxon>Analgoidea</taxon>
        <taxon>Pyroglyphidae</taxon>
        <taxon>Dermatophagoidinae</taxon>
        <taxon>Dermatophagoides</taxon>
    </lineage>
</organism>
<sequence>MIHERKLWATKIFNSWSQSLVPSGFISGTITDYGDYDQCLSIDKIKSSPIIPEYCLLEFEWPMPTKQPFVNNHNVNHRTNGIIPSNVDDRIIVNKTIYTHLANESSIFYYSSIIRGICLPNSCTKPNELWHNNIEIFGFKLRQISCNRKPEWPLKPNTVQLIAIFMIGLFISITFAAGLYDFLAVHKNGHSFERLLLCFSPLRNFRSFIQVKRSSSTKDDNNDLSFIHGLRFWSNVWVITAHTFVYEDWNSYKNIFAANEKLKSPIIQSLMQFINPVDVFIFIGGFLASYTTTTTTMKLIHNGERKRFIVISYIGLRYLRFTPQLIFYILLSFVLPLNGIWLNGPTWTKRMQQIQMKCTKTWWHSLIYMQNLIDPKNMCGTHTWYLAVDMQLRLLSILPLWFLTRNSTKQGLIWIKILVLASIVITSLHVFIYRLPPGLILTSLSDFDGFNSISTSVNGFGRFFQIYFKPWSHSIIYFIGFCSNCFGYLFCTFDTLPWFYGRPYDRFWSAILYPLNRTIFATILIILFELCIKNSHSIITRFLRWPLFRLFSKLTFSVYLTHLLIVNTLISSRRSLLDLQWLSTLSLIFTNTIYSYVFGFIFTILIDSPFINILLFIRKP</sequence>
<proteinExistence type="predicted"/>
<dbReference type="Proteomes" id="UP000828236">
    <property type="component" value="Unassembled WGS sequence"/>
</dbReference>
<dbReference type="Pfam" id="PF01757">
    <property type="entry name" value="Acyl_transf_3"/>
    <property type="match status" value="1"/>
</dbReference>
<reference evidence="4" key="1">
    <citation type="submission" date="2020-06" db="EMBL/GenBank/DDBJ databases">
        <authorList>
            <person name="Ji K."/>
            <person name="Li J."/>
        </authorList>
    </citation>
    <scope>NUCLEOTIDE SEQUENCE</scope>
    <source>
        <strain evidence="4">JKM2019</strain>
        <tissue evidence="4">Whole body</tissue>
    </source>
</reference>
<feature type="transmembrane region" description="Helical" evidence="1">
    <location>
        <begin position="593"/>
        <end position="617"/>
    </location>
</feature>
<keyword evidence="1" id="KW-1133">Transmembrane helix</keyword>
<feature type="domain" description="Acyltransferase 3" evidence="2">
    <location>
        <begin position="226"/>
        <end position="606"/>
    </location>
</feature>
<feature type="transmembrane region" description="Helical" evidence="1">
    <location>
        <begin position="411"/>
        <end position="432"/>
    </location>
</feature>
<comment type="caution">
    <text evidence="4">The sequence shown here is derived from an EMBL/GenBank/DDBJ whole genome shotgun (WGS) entry which is preliminary data.</text>
</comment>
<evidence type="ECO:0000259" key="2">
    <source>
        <dbReference type="Pfam" id="PF01757"/>
    </source>
</evidence>
<evidence type="ECO:0000256" key="1">
    <source>
        <dbReference type="SAM" id="Phobius"/>
    </source>
</evidence>
<feature type="transmembrane region" description="Helical" evidence="1">
    <location>
        <begin position="553"/>
        <end position="573"/>
    </location>
</feature>
<feature type="domain" description="Nose resistant-to-fluoxetine protein N-terminal" evidence="3">
    <location>
        <begin position="3"/>
        <end position="125"/>
    </location>
</feature>
<feature type="transmembrane region" description="Helical" evidence="1">
    <location>
        <begin position="321"/>
        <end position="341"/>
    </location>
</feature>
<dbReference type="GO" id="GO:0016747">
    <property type="term" value="F:acyltransferase activity, transferring groups other than amino-acyl groups"/>
    <property type="evidence" value="ECO:0007669"/>
    <property type="project" value="InterPro"/>
</dbReference>
<protein>
    <recommendedName>
        <fullName evidence="5">Nose resistant to fluoxetine protein 6-like</fullName>
    </recommendedName>
</protein>
<dbReference type="AlphaFoldDB" id="A0A9D4P3S6"/>
<evidence type="ECO:0000313" key="4">
    <source>
        <dbReference type="EMBL" id="KAH7643363.1"/>
    </source>
</evidence>
<dbReference type="Pfam" id="PF20146">
    <property type="entry name" value="NRF"/>
    <property type="match status" value="1"/>
</dbReference>
<dbReference type="EMBL" id="SDOV01000003">
    <property type="protein sequence ID" value="KAH7643363.1"/>
    <property type="molecule type" value="Genomic_DNA"/>
</dbReference>
<dbReference type="InterPro" id="IPR006621">
    <property type="entry name" value="Nose-resist-to-fluoxetine_N"/>
</dbReference>
<accession>A0A9D4P3S6</accession>
<evidence type="ECO:0000259" key="3">
    <source>
        <dbReference type="Pfam" id="PF20146"/>
    </source>
</evidence>
<feature type="transmembrane region" description="Helical" evidence="1">
    <location>
        <begin position="158"/>
        <end position="180"/>
    </location>
</feature>
<gene>
    <name evidence="4" type="ORF">HUG17_10054</name>
</gene>
<feature type="transmembrane region" description="Helical" evidence="1">
    <location>
        <begin position="475"/>
        <end position="499"/>
    </location>
</feature>
<keyword evidence="1" id="KW-0812">Transmembrane</keyword>
<reference evidence="4" key="2">
    <citation type="journal article" date="2021" name="World Allergy Organ. J.">
        <title>Chromosome-level assembly of Dermatophagoides farinae genome and transcriptome reveals two novel allergens Der f 37 and Der f 39.</title>
        <authorList>
            <person name="Chen J."/>
            <person name="Cai Z."/>
            <person name="Fan D."/>
            <person name="Hu J."/>
            <person name="Hou Y."/>
            <person name="He Y."/>
            <person name="Zhang Z."/>
            <person name="Zhao Z."/>
            <person name="Gao P."/>
            <person name="Hu W."/>
            <person name="Sun J."/>
            <person name="Li J."/>
            <person name="Ji K."/>
        </authorList>
    </citation>
    <scope>NUCLEOTIDE SEQUENCE</scope>
    <source>
        <strain evidence="4">JKM2019</strain>
    </source>
</reference>
<name>A0A9D4P3S6_DERFA</name>
<feature type="transmembrane region" description="Helical" evidence="1">
    <location>
        <begin position="511"/>
        <end position="532"/>
    </location>
</feature>
<dbReference type="InterPro" id="IPR052728">
    <property type="entry name" value="O2_lipid_transport_reg"/>
</dbReference>
<keyword evidence="1" id="KW-0472">Membrane</keyword>
<dbReference type="PANTHER" id="PTHR11161">
    <property type="entry name" value="O-ACYLTRANSFERASE"/>
    <property type="match status" value="1"/>
</dbReference>
<dbReference type="InterPro" id="IPR002656">
    <property type="entry name" value="Acyl_transf_3_dom"/>
</dbReference>
<evidence type="ECO:0008006" key="5">
    <source>
        <dbReference type="Google" id="ProtNLM"/>
    </source>
</evidence>